<dbReference type="GeneID" id="95389713"/>
<dbReference type="Proteomes" id="UP000579945">
    <property type="component" value="Unassembled WGS sequence"/>
</dbReference>
<feature type="domain" description="Epoxide hydrolase N-terminal" evidence="5">
    <location>
        <begin position="2"/>
        <end position="107"/>
    </location>
</feature>
<evidence type="ECO:0000256" key="3">
    <source>
        <dbReference type="ARBA" id="ARBA00022801"/>
    </source>
</evidence>
<comment type="caution">
    <text evidence="6">The sequence shown here is derived from an EMBL/GenBank/DDBJ whole genome shotgun (WGS) entry which is preliminary data.</text>
</comment>
<dbReference type="GO" id="GO:0004301">
    <property type="term" value="F:epoxide hydrolase activity"/>
    <property type="evidence" value="ECO:0007669"/>
    <property type="project" value="TreeGrafter"/>
</dbReference>
<dbReference type="EMBL" id="JACIBV010000001">
    <property type="protein sequence ID" value="MBB3727410.1"/>
    <property type="molecule type" value="Genomic_DNA"/>
</dbReference>
<gene>
    <name evidence="6" type="ORF">FHR33_003270</name>
</gene>
<keyword evidence="3" id="KW-0378">Hydrolase</keyword>
<dbReference type="PRINTS" id="PR00412">
    <property type="entry name" value="EPOXHYDRLASE"/>
</dbReference>
<dbReference type="SUPFAM" id="SSF53474">
    <property type="entry name" value="alpha/beta-Hydrolases"/>
    <property type="match status" value="1"/>
</dbReference>
<reference evidence="6 7" key="1">
    <citation type="submission" date="2020-08" db="EMBL/GenBank/DDBJ databases">
        <title>Sequencing the genomes of 1000 actinobacteria strains.</title>
        <authorList>
            <person name="Klenk H.-P."/>
        </authorList>
    </citation>
    <scope>NUCLEOTIDE SEQUENCE [LARGE SCALE GENOMIC DNA]</scope>
    <source>
        <strain evidence="6 7">DSM 44320</strain>
    </source>
</reference>
<protein>
    <submittedName>
        <fullName evidence="6">Pimeloyl-ACP methyl ester carboxylesterase</fullName>
    </submittedName>
</protein>
<evidence type="ECO:0000313" key="7">
    <source>
        <dbReference type="Proteomes" id="UP000579945"/>
    </source>
</evidence>
<sequence length="381" mass="42434">MINPFRIDIPQDELDDLRDRLARTRWSAEIGGQGWSRGVPTGYLRQLAAYWADGYDWRKHEARLNDLPQFTTDIDGQTIHFAHIRSLEAEATPLMLIHGWPGSIAEFLDVIGPLTDPRSYGGAPDDAFHLVIPSLPGFGFSGPMCDAGWTHGRIAGAFTELMHRLGYSRYGVQGGDVGAFVAPAMGRQDSEHVLGVHVNALVTFPIGADGEMDGLTESEQERLARLEHWQQEQSGYDKLQGTRPQTLGHGLNDSPAGQLAWIVEKFKEWTDSAADLPEDAVNRDAILTDVSIYWFTQTGASSAHHYYEAHHDPSAWAPREPGTVPTGVAVSLTQDVAIRRFAERDHNVVHWTEFERGGHFLAMEQPGPFVADVREFFRSLR</sequence>
<dbReference type="Gene3D" id="3.40.50.1820">
    <property type="entry name" value="alpha/beta hydrolase"/>
    <property type="match status" value="1"/>
</dbReference>
<keyword evidence="2" id="KW-0058">Aromatic hydrocarbons catabolism</keyword>
<dbReference type="InterPro" id="IPR000639">
    <property type="entry name" value="Epox_hydrolase-like"/>
</dbReference>
<feature type="active site" description="Nucleophile" evidence="4">
    <location>
        <position position="176"/>
    </location>
</feature>
<comment type="similarity">
    <text evidence="1">Belongs to the peptidase S33 family.</text>
</comment>
<feature type="active site" description="Proton donor" evidence="4">
    <location>
        <position position="306"/>
    </location>
</feature>
<accession>A0A7W5V998</accession>
<dbReference type="RefSeq" id="WP_183647935.1">
    <property type="nucleotide sequence ID" value="NZ_JACIBV010000001.1"/>
</dbReference>
<dbReference type="PANTHER" id="PTHR21661:SF35">
    <property type="entry name" value="EPOXIDE HYDROLASE"/>
    <property type="match status" value="1"/>
</dbReference>
<dbReference type="AlphaFoldDB" id="A0A7W5V998"/>
<feature type="active site" description="Proton acceptor" evidence="4">
    <location>
        <position position="359"/>
    </location>
</feature>
<evidence type="ECO:0000256" key="4">
    <source>
        <dbReference type="PIRSR" id="PIRSR001112-1"/>
    </source>
</evidence>
<organism evidence="6 7">
    <name type="scientific">Nonomuraea dietziae</name>
    <dbReference type="NCBI Taxonomy" id="65515"/>
    <lineage>
        <taxon>Bacteria</taxon>
        <taxon>Bacillati</taxon>
        <taxon>Actinomycetota</taxon>
        <taxon>Actinomycetes</taxon>
        <taxon>Streptosporangiales</taxon>
        <taxon>Streptosporangiaceae</taxon>
        <taxon>Nonomuraea</taxon>
    </lineage>
</organism>
<proteinExistence type="inferred from homology"/>
<dbReference type="InterPro" id="IPR010497">
    <property type="entry name" value="Epoxide_hydro_N"/>
</dbReference>
<name>A0A7W5V998_9ACTN</name>
<keyword evidence="7" id="KW-1185">Reference proteome</keyword>
<dbReference type="Pfam" id="PF06441">
    <property type="entry name" value="EHN"/>
    <property type="match status" value="1"/>
</dbReference>
<dbReference type="PIRSF" id="PIRSF001112">
    <property type="entry name" value="Epoxide_hydrolase"/>
    <property type="match status" value="1"/>
</dbReference>
<evidence type="ECO:0000256" key="2">
    <source>
        <dbReference type="ARBA" id="ARBA00022797"/>
    </source>
</evidence>
<evidence type="ECO:0000256" key="1">
    <source>
        <dbReference type="ARBA" id="ARBA00010088"/>
    </source>
</evidence>
<dbReference type="PANTHER" id="PTHR21661">
    <property type="entry name" value="EPOXIDE HYDROLASE 1-RELATED"/>
    <property type="match status" value="1"/>
</dbReference>
<dbReference type="InterPro" id="IPR029058">
    <property type="entry name" value="AB_hydrolase_fold"/>
</dbReference>
<evidence type="ECO:0000259" key="5">
    <source>
        <dbReference type="Pfam" id="PF06441"/>
    </source>
</evidence>
<dbReference type="GO" id="GO:0097176">
    <property type="term" value="P:epoxide metabolic process"/>
    <property type="evidence" value="ECO:0007669"/>
    <property type="project" value="TreeGrafter"/>
</dbReference>
<evidence type="ECO:0000313" key="6">
    <source>
        <dbReference type="EMBL" id="MBB3727410.1"/>
    </source>
</evidence>
<dbReference type="InterPro" id="IPR016292">
    <property type="entry name" value="Epoxide_hydrolase"/>
</dbReference>